<dbReference type="Proteomes" id="UP001341840">
    <property type="component" value="Unassembled WGS sequence"/>
</dbReference>
<organism evidence="1 2">
    <name type="scientific">Stylosanthes scabra</name>
    <dbReference type="NCBI Taxonomy" id="79078"/>
    <lineage>
        <taxon>Eukaryota</taxon>
        <taxon>Viridiplantae</taxon>
        <taxon>Streptophyta</taxon>
        <taxon>Embryophyta</taxon>
        <taxon>Tracheophyta</taxon>
        <taxon>Spermatophyta</taxon>
        <taxon>Magnoliopsida</taxon>
        <taxon>eudicotyledons</taxon>
        <taxon>Gunneridae</taxon>
        <taxon>Pentapetalae</taxon>
        <taxon>rosids</taxon>
        <taxon>fabids</taxon>
        <taxon>Fabales</taxon>
        <taxon>Fabaceae</taxon>
        <taxon>Papilionoideae</taxon>
        <taxon>50 kb inversion clade</taxon>
        <taxon>dalbergioids sensu lato</taxon>
        <taxon>Dalbergieae</taxon>
        <taxon>Pterocarpus clade</taxon>
        <taxon>Stylosanthes</taxon>
    </lineage>
</organism>
<proteinExistence type="predicted"/>
<protein>
    <submittedName>
        <fullName evidence="1">Uncharacterized protein</fullName>
    </submittedName>
</protein>
<gene>
    <name evidence="1" type="ORF">PIB30_054755</name>
</gene>
<evidence type="ECO:0000313" key="2">
    <source>
        <dbReference type="Proteomes" id="UP001341840"/>
    </source>
</evidence>
<comment type="caution">
    <text evidence="1">The sequence shown here is derived from an EMBL/GenBank/DDBJ whole genome shotgun (WGS) entry which is preliminary data.</text>
</comment>
<accession>A0ABU6VKL2</accession>
<evidence type="ECO:0000313" key="1">
    <source>
        <dbReference type="EMBL" id="MED6172955.1"/>
    </source>
</evidence>
<reference evidence="1 2" key="1">
    <citation type="journal article" date="2023" name="Plants (Basel)">
        <title>Bridging the Gap: Combining Genomics and Transcriptomics Approaches to Understand Stylosanthes scabra, an Orphan Legume from the Brazilian Caatinga.</title>
        <authorList>
            <person name="Ferreira-Neto J.R.C."/>
            <person name="da Silva M.D."/>
            <person name="Binneck E."/>
            <person name="de Melo N.F."/>
            <person name="da Silva R.H."/>
            <person name="de Melo A.L.T.M."/>
            <person name="Pandolfi V."/>
            <person name="Bustamante F.O."/>
            <person name="Brasileiro-Vidal A.C."/>
            <person name="Benko-Iseppon A.M."/>
        </authorList>
    </citation>
    <scope>NUCLEOTIDE SEQUENCE [LARGE SCALE GENOMIC DNA]</scope>
    <source>
        <tissue evidence="1">Leaves</tissue>
    </source>
</reference>
<keyword evidence="2" id="KW-1185">Reference proteome</keyword>
<feature type="non-terminal residue" evidence="1">
    <location>
        <position position="1"/>
    </location>
</feature>
<name>A0ABU6VKL2_9FABA</name>
<dbReference type="EMBL" id="JASCZI010151455">
    <property type="protein sequence ID" value="MED6172955.1"/>
    <property type="molecule type" value="Genomic_DNA"/>
</dbReference>
<sequence>AIVFLLSAPLFDADTTLQLLCADADSTVLSPKRRQPSSPYSSSLRWRRSRCLSPVSLLLFQRALLSSVVDLSSRY</sequence>